<evidence type="ECO:0000313" key="3">
    <source>
        <dbReference type="Proteomes" id="UP000321797"/>
    </source>
</evidence>
<sequence>MTQPYNRKLIEVALPLEAINRESAREKSIRHGHPSTLHLWWSRKPLAAARAVLFAQLVDDPSSHPEKFPTEEAVTAERARLHKIIEDLVVWENSTDEKLLAQAHREILESTGGKPPPILDPFAGGGTIPLEAQRLGLEAHASDLNPVAVLITKALIEIPPKFTGRPPVSPDVAADQLAHPWPRSTGLAEDVRRYGQWMRDEAEKRIGHLYPKATLPDGSQATVIAWIWARTVTCPNPACGIAMPLVSSWWLGKKKGKEAYVVPSVVEGTVRFTIGHDLKTAPSTDTGGTVGRAGATCIGCGAAVELKYIRAEGRAGRMSAELMATVAEGNRTRIYLEPTPQHEGAAKVEQPIDVPAGDLPKEALGFRVQAYGMTEFVDLFTIRQLTALTTFSDLVSEARELVLADARAAGMPDGERLEAGGTGAAAYADAVGTYLGFVVSRLADYQCALTTWASNPQMEILRNLFARQVIPMTWGFAEGNMFADSSGTHVRMTEAVSKAIAFLPAVGDGYATQRDAQSAPLSGYLISTDPPYYDNIGYSDLSDFFYVWLRRSLRPVYPDLLSTMLVPKSEELIANPYRQGGTEGARKFFEEGFREVFRRAREVALPDSPITVYYAFKQSEATECGEASTGWEALLEGMIRAGWAVTATWPLRSERGGRMRDVGSNALASSIVLALRPRPDDASPTDRRRFIATLKGELAAALKDLQLGTIAPVDLPQAAIGPGMAVFSRYSAVLEPDGSTMSVRAALTRINETLDQVLNEQEGDFVAATRFAIAWYRQHGYGVGKFGDADNLARARNTSVEVMEREGILTSRAGKVQLIKPADLSWDYDVAADPDISGWEVLHHLIKVLERDGVAPAGGFLRAALSRRDGAVDADLVKELAHLLFRIAEGNGWTKDALSFNSLVTSWPEIMDVARSEQKPASAQSSFDYTEED</sequence>
<organism evidence="2 3">
    <name type="scientific">Mycolicibacter arupensis</name>
    <dbReference type="NCBI Taxonomy" id="342002"/>
    <lineage>
        <taxon>Bacteria</taxon>
        <taxon>Bacillati</taxon>
        <taxon>Actinomycetota</taxon>
        <taxon>Actinomycetes</taxon>
        <taxon>Mycobacteriales</taxon>
        <taxon>Mycobacteriaceae</taxon>
        <taxon>Mycolicibacter</taxon>
    </lineage>
</organism>
<dbReference type="SUPFAM" id="SSF53335">
    <property type="entry name" value="S-adenosyl-L-methionine-dependent methyltransferases"/>
    <property type="match status" value="1"/>
</dbReference>
<comment type="caution">
    <text evidence="2">The sequence shown here is derived from an EMBL/GenBank/DDBJ whole genome shotgun (WGS) entry which is preliminary data.</text>
</comment>
<dbReference type="RefSeq" id="WP_276761082.1">
    <property type="nucleotide sequence ID" value="NZ_SSGD01000069.1"/>
</dbReference>
<evidence type="ECO:0000313" key="2">
    <source>
        <dbReference type="EMBL" id="TXI55354.1"/>
    </source>
</evidence>
<protein>
    <submittedName>
        <fullName evidence="2">DUF1156 domain-containing protein</fullName>
    </submittedName>
</protein>
<dbReference type="EMBL" id="SSGD01000069">
    <property type="protein sequence ID" value="TXI55354.1"/>
    <property type="molecule type" value="Genomic_DNA"/>
</dbReference>
<dbReference type="InterPro" id="IPR029063">
    <property type="entry name" value="SAM-dependent_MTases_sf"/>
</dbReference>
<name>A0A5C7Y2D1_9MYCO</name>
<dbReference type="Proteomes" id="UP000321797">
    <property type="component" value="Unassembled WGS sequence"/>
</dbReference>
<proteinExistence type="predicted"/>
<accession>A0A5C7Y2D1</accession>
<dbReference type="Pfam" id="PF06634">
    <property type="entry name" value="DUF1156"/>
    <property type="match status" value="1"/>
</dbReference>
<evidence type="ECO:0000259" key="1">
    <source>
        <dbReference type="Pfam" id="PF06634"/>
    </source>
</evidence>
<gene>
    <name evidence="2" type="ORF">E6Q54_12730</name>
</gene>
<reference evidence="2 3" key="1">
    <citation type="submission" date="2018-09" db="EMBL/GenBank/DDBJ databases">
        <title>Metagenome Assembled Genomes from an Advanced Water Purification Facility.</title>
        <authorList>
            <person name="Stamps B.W."/>
            <person name="Spear J.R."/>
        </authorList>
    </citation>
    <scope>NUCLEOTIDE SEQUENCE [LARGE SCALE GENOMIC DNA]</scope>
    <source>
        <strain evidence="2">Bin_29_2</strain>
    </source>
</reference>
<feature type="domain" description="DUF1156" evidence="1">
    <location>
        <begin position="13"/>
        <end position="84"/>
    </location>
</feature>
<dbReference type="InterPro" id="IPR009537">
    <property type="entry name" value="DUF1156"/>
</dbReference>
<dbReference type="Gene3D" id="3.40.50.150">
    <property type="entry name" value="Vaccinia Virus protein VP39"/>
    <property type="match status" value="1"/>
</dbReference>
<dbReference type="AlphaFoldDB" id="A0A5C7Y2D1"/>